<dbReference type="EMBL" id="QGKX02001521">
    <property type="protein sequence ID" value="KAF3513579.1"/>
    <property type="molecule type" value="Genomic_DNA"/>
</dbReference>
<dbReference type="GO" id="GO:0016020">
    <property type="term" value="C:membrane"/>
    <property type="evidence" value="ECO:0007669"/>
    <property type="project" value="UniProtKB-SubCell"/>
</dbReference>
<comment type="caution">
    <text evidence="3">The sequence shown here is derived from an EMBL/GenBank/DDBJ whole genome shotgun (WGS) entry which is preliminary data.</text>
</comment>
<organism evidence="3 4">
    <name type="scientific">Brassica cretica</name>
    <name type="common">Mustard</name>
    <dbReference type="NCBI Taxonomy" id="69181"/>
    <lineage>
        <taxon>Eukaryota</taxon>
        <taxon>Viridiplantae</taxon>
        <taxon>Streptophyta</taxon>
        <taxon>Embryophyta</taxon>
        <taxon>Tracheophyta</taxon>
        <taxon>Spermatophyta</taxon>
        <taxon>Magnoliopsida</taxon>
        <taxon>eudicotyledons</taxon>
        <taxon>Gunneridae</taxon>
        <taxon>Pentapetalae</taxon>
        <taxon>rosids</taxon>
        <taxon>malvids</taxon>
        <taxon>Brassicales</taxon>
        <taxon>Brassicaceae</taxon>
        <taxon>Brassiceae</taxon>
        <taxon>Brassica</taxon>
    </lineage>
</organism>
<evidence type="ECO:0000313" key="4">
    <source>
        <dbReference type="Proteomes" id="UP000712600"/>
    </source>
</evidence>
<sequence length="131" mass="15292">MVFQSFILGNLVSLCMKIINSVVVVGLYYGFLTTFSIRSSYLFLLRAQVMDEGEERTEKKVSVTTGFIAGQLMMFISIYYALLHLALGRPHTIIVLALPYFLFHFFWNNHKHFFDYGSITRNEMRNWLNCN</sequence>
<dbReference type="Proteomes" id="UP000712600">
    <property type="component" value="Unassembled WGS sequence"/>
</dbReference>
<name>A0A8S9PDP0_BRACR</name>
<evidence type="ECO:0000256" key="2">
    <source>
        <dbReference type="SAM" id="Phobius"/>
    </source>
</evidence>
<keyword evidence="2" id="KW-0812">Transmembrane</keyword>
<feature type="transmembrane region" description="Helical" evidence="2">
    <location>
        <begin position="88"/>
        <end position="107"/>
    </location>
</feature>
<keyword evidence="2" id="KW-0472">Membrane</keyword>
<evidence type="ECO:0008006" key="5">
    <source>
        <dbReference type="Google" id="ProtNLM"/>
    </source>
</evidence>
<evidence type="ECO:0000256" key="1">
    <source>
        <dbReference type="ARBA" id="ARBA00004141"/>
    </source>
</evidence>
<accession>A0A8S9PDP0</accession>
<proteinExistence type="predicted"/>
<reference evidence="3" key="1">
    <citation type="submission" date="2019-12" db="EMBL/GenBank/DDBJ databases">
        <title>Genome sequencing and annotation of Brassica cretica.</title>
        <authorList>
            <person name="Studholme D.J."/>
            <person name="Sarris P."/>
        </authorList>
    </citation>
    <scope>NUCLEOTIDE SEQUENCE</scope>
    <source>
        <strain evidence="3">PFS-109/04</strain>
        <tissue evidence="3">Leaf</tissue>
    </source>
</reference>
<protein>
    <recommendedName>
        <fullName evidence="5">Translocon at the inner envelope membrane of chloroplasts 214</fullName>
    </recommendedName>
</protein>
<dbReference type="Pfam" id="PF05758">
    <property type="entry name" value="Ycf1"/>
    <property type="match status" value="1"/>
</dbReference>
<dbReference type="PANTHER" id="PTHR33163">
    <property type="entry name" value="PROTEIN TIC 214-RELATED"/>
    <property type="match status" value="1"/>
</dbReference>
<dbReference type="PANTHER" id="PTHR33163:SF40">
    <property type="entry name" value="PROTEIN TIC 214"/>
    <property type="match status" value="1"/>
</dbReference>
<dbReference type="InterPro" id="IPR008896">
    <property type="entry name" value="TIC214"/>
</dbReference>
<dbReference type="AlphaFoldDB" id="A0A8S9PDP0"/>
<evidence type="ECO:0000313" key="3">
    <source>
        <dbReference type="EMBL" id="KAF3513579.1"/>
    </source>
</evidence>
<gene>
    <name evidence="3" type="ORF">F2Q69_00002141</name>
</gene>
<feature type="transmembrane region" description="Helical" evidence="2">
    <location>
        <begin position="61"/>
        <end position="82"/>
    </location>
</feature>
<keyword evidence="2" id="KW-1133">Transmembrane helix</keyword>
<feature type="transmembrane region" description="Helical" evidence="2">
    <location>
        <begin position="6"/>
        <end position="31"/>
    </location>
</feature>
<comment type="subcellular location">
    <subcellularLocation>
        <location evidence="1">Membrane</location>
        <topology evidence="1">Multi-pass membrane protein</topology>
    </subcellularLocation>
</comment>